<keyword evidence="7 19" id="KW-1003">Cell membrane</keyword>
<sequence length="241" mass="25996">MKGFLTSVRAMFQFCTILPLGQPADYDEYARRFYLMPLTGYLVGGLAALASVLFADLQLSAAVALAVVMVIYGFNHFDGLLDLGDGLMAHGSREKRIKALTDQQIGAGGVATGILVLLLTYSGLLSVASIPFAILAAEVMAKFSQVVFVVNGKPFREGMHSYTHSFTKWWFTPVAFMLCLPLLLLPLNAFEFGGIFIGMAIPVILLYVLSNRLFGGVNGDVAGASNEIVRMFVIIALAILS</sequence>
<feature type="transmembrane region" description="Helical" evidence="19">
    <location>
        <begin position="33"/>
        <end position="55"/>
    </location>
</feature>
<dbReference type="RefSeq" id="WP_317135991.1">
    <property type="nucleotide sequence ID" value="NZ_CP043875.1"/>
</dbReference>
<proteinExistence type="inferred from homology"/>
<dbReference type="InterPro" id="IPR003805">
    <property type="entry name" value="CobS"/>
</dbReference>
<comment type="subcellular location">
    <subcellularLocation>
        <location evidence="2 19">Cell membrane</location>
        <topology evidence="2 19">Multi-pass membrane protein</topology>
    </subcellularLocation>
</comment>
<evidence type="ECO:0000256" key="7">
    <source>
        <dbReference type="ARBA" id="ARBA00022475"/>
    </source>
</evidence>
<evidence type="ECO:0000256" key="5">
    <source>
        <dbReference type="ARBA" id="ARBA00013200"/>
    </source>
</evidence>
<dbReference type="GO" id="GO:0009236">
    <property type="term" value="P:cobalamin biosynthetic process"/>
    <property type="evidence" value="ECO:0007669"/>
    <property type="project" value="UniProtKB-UniRule"/>
</dbReference>
<feature type="transmembrane region" description="Helical" evidence="19">
    <location>
        <begin position="61"/>
        <end position="84"/>
    </location>
</feature>
<dbReference type="HAMAP" id="MF_00719">
    <property type="entry name" value="CobS"/>
    <property type="match status" value="1"/>
</dbReference>
<name>A0AA97FEE5_9EURY</name>
<reference evidence="20 21" key="1">
    <citation type="submission" date="2019-09" db="EMBL/GenBank/DDBJ databases">
        <title>The complete genome of Methanoplanus sp. FWC-SCC4.</title>
        <authorList>
            <person name="Chen S.-C."/>
            <person name="Zhou Y.-Z."/>
            <person name="Lai M.-C."/>
        </authorList>
    </citation>
    <scope>NUCLEOTIDE SEQUENCE [LARGE SCALE GENOMIC DNA]</scope>
    <source>
        <strain evidence="20 21">FWC-SCC4</strain>
    </source>
</reference>
<comment type="catalytic activity">
    <reaction evidence="18 19">
        <text>alpha-ribazole 5'-phosphate + adenosylcob(III)inamide-GDP = adenosylcob(III)alamin 5'-phosphate + GMP + H(+)</text>
        <dbReference type="Rhea" id="RHEA:23560"/>
        <dbReference type="ChEBI" id="CHEBI:15378"/>
        <dbReference type="ChEBI" id="CHEBI:57918"/>
        <dbReference type="ChEBI" id="CHEBI:58115"/>
        <dbReference type="ChEBI" id="CHEBI:60487"/>
        <dbReference type="ChEBI" id="CHEBI:60493"/>
        <dbReference type="EC" id="2.7.8.26"/>
    </reaction>
</comment>
<comment type="pathway">
    <text evidence="3 19">Cofactor biosynthesis; adenosylcobalamin biosynthesis; adenosylcobalamin from cob(II)yrinate a,c-diamide: step 7/7.</text>
</comment>
<evidence type="ECO:0000313" key="20">
    <source>
        <dbReference type="EMBL" id="WOF17322.1"/>
    </source>
</evidence>
<dbReference type="Pfam" id="PF02654">
    <property type="entry name" value="CobS"/>
    <property type="match status" value="1"/>
</dbReference>
<evidence type="ECO:0000256" key="12">
    <source>
        <dbReference type="ARBA" id="ARBA00022989"/>
    </source>
</evidence>
<organism evidence="20 21">
    <name type="scientific">Methanochimaera problematica</name>
    <dbReference type="NCBI Taxonomy" id="2609417"/>
    <lineage>
        <taxon>Archaea</taxon>
        <taxon>Methanobacteriati</taxon>
        <taxon>Methanobacteriota</taxon>
        <taxon>Stenosarchaea group</taxon>
        <taxon>Methanomicrobia</taxon>
        <taxon>Methanomicrobiales</taxon>
        <taxon>Methanomicrobiaceae</taxon>
        <taxon>Methanochimaera</taxon>
    </lineage>
</organism>
<evidence type="ECO:0000256" key="17">
    <source>
        <dbReference type="ARBA" id="ARBA00048623"/>
    </source>
</evidence>
<evidence type="ECO:0000256" key="16">
    <source>
        <dbReference type="ARBA" id="ARBA00032853"/>
    </source>
</evidence>
<evidence type="ECO:0000256" key="18">
    <source>
        <dbReference type="ARBA" id="ARBA00049504"/>
    </source>
</evidence>
<comment type="catalytic activity">
    <reaction evidence="17 19">
        <text>alpha-ribazole + adenosylcob(III)inamide-GDP = adenosylcob(III)alamin + GMP + H(+)</text>
        <dbReference type="Rhea" id="RHEA:16049"/>
        <dbReference type="ChEBI" id="CHEBI:10329"/>
        <dbReference type="ChEBI" id="CHEBI:15378"/>
        <dbReference type="ChEBI" id="CHEBI:18408"/>
        <dbReference type="ChEBI" id="CHEBI:58115"/>
        <dbReference type="ChEBI" id="CHEBI:60487"/>
        <dbReference type="EC" id="2.7.8.26"/>
    </reaction>
</comment>
<keyword evidence="11 19" id="KW-0460">Magnesium</keyword>
<dbReference type="Proteomes" id="UP001301797">
    <property type="component" value="Chromosome"/>
</dbReference>
<dbReference type="EC" id="2.7.8.26" evidence="5 19"/>
<comment type="cofactor">
    <cofactor evidence="1 19">
        <name>Mg(2+)</name>
        <dbReference type="ChEBI" id="CHEBI:18420"/>
    </cofactor>
</comment>
<dbReference type="GeneID" id="85230028"/>
<keyword evidence="12 19" id="KW-1133">Transmembrane helix</keyword>
<dbReference type="PANTHER" id="PTHR34148:SF1">
    <property type="entry name" value="ADENOSYLCOBINAMIDE-GDP RIBAZOLETRANSFERASE"/>
    <property type="match status" value="1"/>
</dbReference>
<accession>A0AA97FEE5</accession>
<dbReference type="NCBIfam" id="TIGR00317">
    <property type="entry name" value="cobS"/>
    <property type="match status" value="1"/>
</dbReference>
<keyword evidence="10 19" id="KW-0812">Transmembrane</keyword>
<dbReference type="GO" id="GO:0008818">
    <property type="term" value="F:cobalamin 5'-phosphate synthase activity"/>
    <property type="evidence" value="ECO:0007669"/>
    <property type="project" value="UniProtKB-UniRule"/>
</dbReference>
<evidence type="ECO:0000256" key="4">
    <source>
        <dbReference type="ARBA" id="ARBA00010561"/>
    </source>
</evidence>
<keyword evidence="8 19" id="KW-0169">Cobalamin biosynthesis</keyword>
<protein>
    <recommendedName>
        <fullName evidence="6 19">Adenosylcobinamide-GDP ribazoletransferase</fullName>
        <ecNumber evidence="5 19">2.7.8.26</ecNumber>
    </recommendedName>
    <alternativeName>
        <fullName evidence="16 19">Cobalamin synthase</fullName>
    </alternativeName>
    <alternativeName>
        <fullName evidence="15 19">Cobalamin-5'-phosphate synthase</fullName>
    </alternativeName>
</protein>
<feature type="transmembrane region" description="Helical" evidence="19">
    <location>
        <begin position="192"/>
        <end position="209"/>
    </location>
</feature>
<keyword evidence="21" id="KW-1185">Reference proteome</keyword>
<feature type="transmembrane region" description="Helical" evidence="19">
    <location>
        <begin position="169"/>
        <end position="186"/>
    </location>
</feature>
<comment type="function">
    <text evidence="14 19">Joins adenosylcobinamide-GDP and alpha-ribazole to generate adenosylcobalamin (Ado-cobalamin). Also synthesizes adenosylcobalamin 5'-phosphate from adenosylcobinamide-GDP and alpha-ribazole 5'-phosphate.</text>
</comment>
<evidence type="ECO:0000256" key="6">
    <source>
        <dbReference type="ARBA" id="ARBA00015850"/>
    </source>
</evidence>
<keyword evidence="9 19" id="KW-0808">Transferase</keyword>
<evidence type="ECO:0000313" key="21">
    <source>
        <dbReference type="Proteomes" id="UP001301797"/>
    </source>
</evidence>
<evidence type="ECO:0000256" key="15">
    <source>
        <dbReference type="ARBA" id="ARBA00032605"/>
    </source>
</evidence>
<evidence type="ECO:0000256" key="10">
    <source>
        <dbReference type="ARBA" id="ARBA00022692"/>
    </source>
</evidence>
<evidence type="ECO:0000256" key="8">
    <source>
        <dbReference type="ARBA" id="ARBA00022573"/>
    </source>
</evidence>
<gene>
    <name evidence="19 20" type="primary">cobS</name>
    <name evidence="20" type="ORF">F1737_07625</name>
</gene>
<comment type="similarity">
    <text evidence="4 19">Belongs to the CobS family.</text>
</comment>
<evidence type="ECO:0000256" key="11">
    <source>
        <dbReference type="ARBA" id="ARBA00022842"/>
    </source>
</evidence>
<evidence type="ECO:0000256" key="2">
    <source>
        <dbReference type="ARBA" id="ARBA00004651"/>
    </source>
</evidence>
<evidence type="ECO:0000256" key="9">
    <source>
        <dbReference type="ARBA" id="ARBA00022679"/>
    </source>
</evidence>
<evidence type="ECO:0000256" key="3">
    <source>
        <dbReference type="ARBA" id="ARBA00004663"/>
    </source>
</evidence>
<keyword evidence="13 19" id="KW-0472">Membrane</keyword>
<evidence type="ECO:0000256" key="14">
    <source>
        <dbReference type="ARBA" id="ARBA00025228"/>
    </source>
</evidence>
<dbReference type="KEGG" id="mefw:F1737_07625"/>
<dbReference type="PANTHER" id="PTHR34148">
    <property type="entry name" value="ADENOSYLCOBINAMIDE-GDP RIBAZOLETRANSFERASE"/>
    <property type="match status" value="1"/>
</dbReference>
<dbReference type="EMBL" id="CP043875">
    <property type="protein sequence ID" value="WOF17322.1"/>
    <property type="molecule type" value="Genomic_DNA"/>
</dbReference>
<dbReference type="AlphaFoldDB" id="A0AA97FEE5"/>
<dbReference type="GO" id="GO:0051073">
    <property type="term" value="F:adenosylcobinamide-GDP ribazoletransferase activity"/>
    <property type="evidence" value="ECO:0007669"/>
    <property type="project" value="UniProtKB-UniRule"/>
</dbReference>
<feature type="transmembrane region" description="Helical" evidence="19">
    <location>
        <begin position="105"/>
        <end position="124"/>
    </location>
</feature>
<evidence type="ECO:0000256" key="1">
    <source>
        <dbReference type="ARBA" id="ARBA00001946"/>
    </source>
</evidence>
<evidence type="ECO:0000256" key="13">
    <source>
        <dbReference type="ARBA" id="ARBA00023136"/>
    </source>
</evidence>
<evidence type="ECO:0000256" key="19">
    <source>
        <dbReference type="HAMAP-Rule" id="MF_00719"/>
    </source>
</evidence>
<dbReference type="GO" id="GO:0005886">
    <property type="term" value="C:plasma membrane"/>
    <property type="evidence" value="ECO:0007669"/>
    <property type="project" value="UniProtKB-SubCell"/>
</dbReference>